<dbReference type="EMBL" id="CAJNOC010000964">
    <property type="protein sequence ID" value="CAF0822204.1"/>
    <property type="molecule type" value="Genomic_DNA"/>
</dbReference>
<feature type="compositionally biased region" description="Basic and acidic residues" evidence="1">
    <location>
        <begin position="1"/>
        <end position="19"/>
    </location>
</feature>
<sequence>METTNIKKEPEAHHDKNESFETPTNINNKRKSESLIESNNSNLETSQTSISPQSNASSSNLVTGREKRIRKIKAYDDDFLMYDMPSCSNSSIFQNLTKQMIPAQENTNEIKYNLGDLVWAKVSGHPWWPCMITNPELSATNSIKNYNETKNENAHLRLIGGSRPKRSYYVEFFGPSIEHAWVPEGNIIEYKGIEEFKAYTQEQIDRANSKSAKDKLTEKFSLKITLPKRDGWDQAIVEADSFINKKIRDRKIHFINKHIETGIIKKENSFELEEPKINNKNKRNSIDSNEESFQNETKKVS</sequence>
<name>A0A813UG12_9BILA</name>
<feature type="region of interest" description="Disordered" evidence="1">
    <location>
        <begin position="275"/>
        <end position="301"/>
    </location>
</feature>
<dbReference type="PANTHER" id="PTHR15999">
    <property type="entry name" value="ZINC FINGER CW-TYPE PWWP DOMAIN PROTEIN 1"/>
    <property type="match status" value="1"/>
</dbReference>
<evidence type="ECO:0000259" key="2">
    <source>
        <dbReference type="PROSITE" id="PS50812"/>
    </source>
</evidence>
<gene>
    <name evidence="3" type="ORF">OXX778_LOCUS7527</name>
</gene>
<feature type="compositionally biased region" description="Low complexity" evidence="1">
    <location>
        <begin position="35"/>
        <end position="60"/>
    </location>
</feature>
<dbReference type="Pfam" id="PF00855">
    <property type="entry name" value="PWWP"/>
    <property type="match status" value="1"/>
</dbReference>
<feature type="region of interest" description="Disordered" evidence="1">
    <location>
        <begin position="1"/>
        <end position="65"/>
    </location>
</feature>
<organism evidence="3 4">
    <name type="scientific">Brachionus calyciflorus</name>
    <dbReference type="NCBI Taxonomy" id="104777"/>
    <lineage>
        <taxon>Eukaryota</taxon>
        <taxon>Metazoa</taxon>
        <taxon>Spiralia</taxon>
        <taxon>Gnathifera</taxon>
        <taxon>Rotifera</taxon>
        <taxon>Eurotatoria</taxon>
        <taxon>Monogononta</taxon>
        <taxon>Pseudotrocha</taxon>
        <taxon>Ploima</taxon>
        <taxon>Brachionidae</taxon>
        <taxon>Brachionus</taxon>
    </lineage>
</organism>
<dbReference type="Gene3D" id="2.30.30.140">
    <property type="match status" value="1"/>
</dbReference>
<accession>A0A813UG12</accession>
<evidence type="ECO:0000313" key="4">
    <source>
        <dbReference type="Proteomes" id="UP000663879"/>
    </source>
</evidence>
<comment type="caution">
    <text evidence="3">The sequence shown here is derived from an EMBL/GenBank/DDBJ whole genome shotgun (WGS) entry which is preliminary data.</text>
</comment>
<evidence type="ECO:0000313" key="3">
    <source>
        <dbReference type="EMBL" id="CAF0822204.1"/>
    </source>
</evidence>
<dbReference type="PANTHER" id="PTHR15999:SF2">
    <property type="entry name" value="ZINC FINGER CW-TYPE PWWP DOMAIN PROTEIN 1"/>
    <property type="match status" value="1"/>
</dbReference>
<dbReference type="OrthoDB" id="422362at2759"/>
<dbReference type="GO" id="GO:0005634">
    <property type="term" value="C:nucleus"/>
    <property type="evidence" value="ECO:0007669"/>
    <property type="project" value="TreeGrafter"/>
</dbReference>
<dbReference type="AlphaFoldDB" id="A0A813UG12"/>
<proteinExistence type="predicted"/>
<dbReference type="SUPFAM" id="SSF63748">
    <property type="entry name" value="Tudor/PWWP/MBT"/>
    <property type="match status" value="1"/>
</dbReference>
<feature type="domain" description="PWWP" evidence="2">
    <location>
        <begin position="114"/>
        <end position="193"/>
    </location>
</feature>
<dbReference type="Proteomes" id="UP000663879">
    <property type="component" value="Unassembled WGS sequence"/>
</dbReference>
<keyword evidence="4" id="KW-1185">Reference proteome</keyword>
<reference evidence="3" key="1">
    <citation type="submission" date="2021-02" db="EMBL/GenBank/DDBJ databases">
        <authorList>
            <person name="Nowell W R."/>
        </authorList>
    </citation>
    <scope>NUCLEOTIDE SEQUENCE</scope>
    <source>
        <strain evidence="3">Ploen Becks lab</strain>
    </source>
</reference>
<dbReference type="CDD" id="cd20144">
    <property type="entry name" value="PWWP_NSD_rpt1"/>
    <property type="match status" value="1"/>
</dbReference>
<protein>
    <recommendedName>
        <fullName evidence="2">PWWP domain-containing protein</fullName>
    </recommendedName>
</protein>
<dbReference type="InterPro" id="IPR042778">
    <property type="entry name" value="ZCWPW1/ZCWPW2"/>
</dbReference>
<dbReference type="InterPro" id="IPR000313">
    <property type="entry name" value="PWWP_dom"/>
</dbReference>
<dbReference type="SMART" id="SM00293">
    <property type="entry name" value="PWWP"/>
    <property type="match status" value="1"/>
</dbReference>
<dbReference type="PROSITE" id="PS50812">
    <property type="entry name" value="PWWP"/>
    <property type="match status" value="1"/>
</dbReference>
<evidence type="ECO:0000256" key="1">
    <source>
        <dbReference type="SAM" id="MobiDB-lite"/>
    </source>
</evidence>